<sequence>MGNSIGRARKKAKVMKITGETFKLRTPVQARDAMAGYPGHVLLNSDMVQQFGIRARPLDPEQPLEPNKLYFLVQLPADAISSYSSAPRRVRSGIHMSAKDRLEYLMLSRRSVSELPIARSAAASSSEAPQSAGSGLQVRMRLSKAQMAELVDESRDEREIAERVLRLYMTREREGKCGDGDEIDGGRDLPQHHRADQLKAADLGVHSELFILSIVQLSVSILATGKANA</sequence>
<dbReference type="EMBL" id="MTKT01001287">
    <property type="protein sequence ID" value="OWM85000.1"/>
    <property type="molecule type" value="Genomic_DNA"/>
</dbReference>
<accession>A0A218XJQ4</accession>
<dbReference type="PANTHER" id="PTHR33148:SF6">
    <property type="entry name" value="DUF4228 DOMAIN-CONTAINING PROTEIN"/>
    <property type="match status" value="1"/>
</dbReference>
<reference evidence="1" key="1">
    <citation type="submission" date="2017-06" db="EMBL/GenBank/DDBJ databases">
        <title>The pomegranate genome and the genomics of punicalagin biosynthesis.</title>
        <authorList>
            <person name="Xu C."/>
        </authorList>
    </citation>
    <scope>NUCLEOTIDE SEQUENCE [LARGE SCALE GENOMIC DNA]</scope>
    <source>
        <tissue evidence="1">Fresh leaf</tissue>
    </source>
</reference>
<dbReference type="Proteomes" id="UP000197138">
    <property type="component" value="Unassembled WGS sequence"/>
</dbReference>
<evidence type="ECO:0000313" key="1">
    <source>
        <dbReference type="EMBL" id="OWM85000.1"/>
    </source>
</evidence>
<dbReference type="Pfam" id="PF14009">
    <property type="entry name" value="PADRE"/>
    <property type="match status" value="1"/>
</dbReference>
<dbReference type="InterPro" id="IPR025322">
    <property type="entry name" value="PADRE_dom"/>
</dbReference>
<dbReference type="AlphaFoldDB" id="A0A218XJQ4"/>
<comment type="caution">
    <text evidence="1">The sequence shown here is derived from an EMBL/GenBank/DDBJ whole genome shotgun (WGS) entry which is preliminary data.</text>
</comment>
<protein>
    <submittedName>
        <fullName evidence="1">Uncharacterized protein</fullName>
    </submittedName>
</protein>
<dbReference type="PANTHER" id="PTHR33148">
    <property type="entry name" value="PLASTID MOVEMENT IMPAIRED PROTEIN-RELATED"/>
    <property type="match status" value="1"/>
</dbReference>
<organism evidence="1">
    <name type="scientific">Punica granatum</name>
    <name type="common">Pomegranate</name>
    <dbReference type="NCBI Taxonomy" id="22663"/>
    <lineage>
        <taxon>Eukaryota</taxon>
        <taxon>Viridiplantae</taxon>
        <taxon>Streptophyta</taxon>
        <taxon>Embryophyta</taxon>
        <taxon>Tracheophyta</taxon>
        <taxon>Spermatophyta</taxon>
        <taxon>Magnoliopsida</taxon>
        <taxon>eudicotyledons</taxon>
        <taxon>Gunneridae</taxon>
        <taxon>Pentapetalae</taxon>
        <taxon>rosids</taxon>
        <taxon>malvids</taxon>
        <taxon>Myrtales</taxon>
        <taxon>Lythraceae</taxon>
        <taxon>Punica</taxon>
    </lineage>
</organism>
<gene>
    <name evidence="1" type="ORF">CDL15_Pgr027787</name>
</gene>
<name>A0A218XJQ4_PUNGR</name>
<proteinExistence type="predicted"/>